<accession>A0A6C0KST2</accession>
<reference evidence="2" key="1">
    <citation type="journal article" date="2020" name="Nature">
        <title>Giant virus diversity and host interactions through global metagenomics.</title>
        <authorList>
            <person name="Schulz F."/>
            <person name="Roux S."/>
            <person name="Paez-Espino D."/>
            <person name="Jungbluth S."/>
            <person name="Walsh D.A."/>
            <person name="Denef V.J."/>
            <person name="McMahon K.D."/>
            <person name="Konstantinidis K.T."/>
            <person name="Eloe-Fadrosh E.A."/>
            <person name="Kyrpides N.C."/>
            <person name="Woyke T."/>
        </authorList>
    </citation>
    <scope>NUCLEOTIDE SEQUENCE</scope>
    <source>
        <strain evidence="2">GVMAG-S-3300013093-109</strain>
    </source>
</reference>
<evidence type="ECO:0000256" key="1">
    <source>
        <dbReference type="SAM" id="Phobius"/>
    </source>
</evidence>
<organism evidence="2">
    <name type="scientific">viral metagenome</name>
    <dbReference type="NCBI Taxonomy" id="1070528"/>
    <lineage>
        <taxon>unclassified sequences</taxon>
        <taxon>metagenomes</taxon>
        <taxon>organismal metagenomes</taxon>
    </lineage>
</organism>
<feature type="transmembrane region" description="Helical" evidence="1">
    <location>
        <begin position="7"/>
        <end position="29"/>
    </location>
</feature>
<dbReference type="AlphaFoldDB" id="A0A6C0KST2"/>
<evidence type="ECO:0000313" key="2">
    <source>
        <dbReference type="EMBL" id="QHU20323.1"/>
    </source>
</evidence>
<evidence type="ECO:0008006" key="3">
    <source>
        <dbReference type="Google" id="ProtNLM"/>
    </source>
</evidence>
<proteinExistence type="predicted"/>
<keyword evidence="1" id="KW-0812">Transmembrane</keyword>
<keyword evidence="1" id="KW-1133">Transmembrane helix</keyword>
<keyword evidence="1" id="KW-0472">Membrane</keyword>
<dbReference type="EMBL" id="MN740968">
    <property type="protein sequence ID" value="QHU20323.1"/>
    <property type="molecule type" value="Genomic_DNA"/>
</dbReference>
<protein>
    <recommendedName>
        <fullName evidence="3">PI-PLC Y-box domain-containing protein</fullName>
    </recommendedName>
</protein>
<sequence>MFEFTLVNGFIFLAVLGIIFVGVGIYFSYISSFDNATSAGDYTKEDAYKNQVKLLTDTYAPRAGARRPVSNLLSQNVMPDIEQNFINFHALGCRYTGYIGPMQNGYFDPDIAIQQAVNAGCRVFVLDIDYVNECQGESVKYYPRIVARDAQGKMLIKFNSNRPICNSAVHSNLKSICEKINYYAFSDSCQNREDPLIIVLYFLRQPPGAYNSKTVLDYFSHVAKNMAPFRDRIITNELDGGTFYRQKQESRLLINKITDYSGKVLIFSNANTSGFRESQAYSTSEDLDYLINLRLSYRQTKLGVTETEAQFGILETAEDYMIIPSDRTDQVAQETKLKWTICFPADPTQSVPVETYQKITSTLGVNCVPAILFDTENCAYLFKDPLFKTYSYMPKPQPIRYIKPPVVVPAEPNPSTNANQGKLRMPSV</sequence>
<name>A0A6C0KST2_9ZZZZ</name>